<name>F7QZH3_9LACO</name>
<reference evidence="1 2" key="1">
    <citation type="journal article" date="2011" name="J. Bacteriol.">
        <title>Genome Sequence of Lactobacillus ruminis SPM0211, Isolated from a Fecal Sample from a Healthy Korean.</title>
        <authorList>
            <person name="Lee S."/>
            <person name="Cho Y.J."/>
            <person name="Lee A.H."/>
            <person name="Chun J."/>
            <person name="Ha N.J."/>
            <person name="Ko G."/>
        </authorList>
    </citation>
    <scope>NUCLEOTIDE SEQUENCE [LARGE SCALE GENOMIC DNA]</scope>
    <source>
        <strain evidence="1 2">SPM0211</strain>
    </source>
</reference>
<gene>
    <name evidence="1" type="ORF">LRU_00829</name>
</gene>
<evidence type="ECO:0000313" key="1">
    <source>
        <dbReference type="EMBL" id="EGM52894.1"/>
    </source>
</evidence>
<comment type="caution">
    <text evidence="1">The sequence shown here is derived from an EMBL/GenBank/DDBJ whole genome shotgun (WGS) entry which is preliminary data.</text>
</comment>
<dbReference type="Proteomes" id="UP000002971">
    <property type="component" value="Unassembled WGS sequence"/>
</dbReference>
<evidence type="ECO:0000313" key="2">
    <source>
        <dbReference type="Proteomes" id="UP000002971"/>
    </source>
</evidence>
<dbReference type="AlphaFoldDB" id="F7QZH3"/>
<dbReference type="EMBL" id="AFOJ01000003">
    <property type="protein sequence ID" value="EGM52894.1"/>
    <property type="molecule type" value="Genomic_DNA"/>
</dbReference>
<protein>
    <submittedName>
        <fullName evidence="1">Uncharacterized protein</fullName>
    </submittedName>
</protein>
<sequence length="36" mass="4383">MRGEKVILFKKSSAHTEFLRRLISLSIWDYRQNIVF</sequence>
<accession>F7QZH3</accession>
<organism evidence="1 2">
    <name type="scientific">Ligilactobacillus ruminis SPM0211</name>
    <dbReference type="NCBI Taxonomy" id="1040964"/>
    <lineage>
        <taxon>Bacteria</taxon>
        <taxon>Bacillati</taxon>
        <taxon>Bacillota</taxon>
        <taxon>Bacilli</taxon>
        <taxon>Lactobacillales</taxon>
        <taxon>Lactobacillaceae</taxon>
        <taxon>Ligilactobacillus</taxon>
    </lineage>
</organism>
<proteinExistence type="predicted"/>